<organism evidence="8 9">
    <name type="scientific">Marixanthomonas spongiae</name>
    <dbReference type="NCBI Taxonomy" id="2174845"/>
    <lineage>
        <taxon>Bacteria</taxon>
        <taxon>Pseudomonadati</taxon>
        <taxon>Bacteroidota</taxon>
        <taxon>Flavobacteriia</taxon>
        <taxon>Flavobacteriales</taxon>
        <taxon>Flavobacteriaceae</taxon>
        <taxon>Marixanthomonas</taxon>
    </lineage>
</organism>
<evidence type="ECO:0000313" key="8">
    <source>
        <dbReference type="EMBL" id="PVW11723.1"/>
    </source>
</evidence>
<dbReference type="Gene3D" id="1.25.40.10">
    <property type="entry name" value="Tetratricopeptide repeat domain"/>
    <property type="match status" value="2"/>
</dbReference>
<comment type="caution">
    <text evidence="8">The sequence shown here is derived from an EMBL/GenBank/DDBJ whole genome shotgun (WGS) entry which is preliminary data.</text>
</comment>
<keyword evidence="4" id="KW-0802">TPR repeat</keyword>
<dbReference type="InterPro" id="IPR011712">
    <property type="entry name" value="Sig_transdc_His_kin_sub3_dim/P"/>
</dbReference>
<dbReference type="Pfam" id="PF07730">
    <property type="entry name" value="HisKA_3"/>
    <property type="match status" value="1"/>
</dbReference>
<keyword evidence="6" id="KW-0812">Transmembrane</keyword>
<dbReference type="Gene3D" id="1.20.5.1930">
    <property type="match status" value="1"/>
</dbReference>
<evidence type="ECO:0000256" key="4">
    <source>
        <dbReference type="PROSITE-ProRule" id="PRU00339"/>
    </source>
</evidence>
<protein>
    <recommendedName>
        <fullName evidence="7">Histidine kinase domain-containing protein</fullName>
    </recommendedName>
</protein>
<dbReference type="SMART" id="SM00028">
    <property type="entry name" value="TPR"/>
    <property type="match status" value="6"/>
</dbReference>
<dbReference type="PANTHER" id="PTHR24421">
    <property type="entry name" value="NITRATE/NITRITE SENSOR PROTEIN NARX-RELATED"/>
    <property type="match status" value="1"/>
</dbReference>
<feature type="domain" description="Histidine kinase" evidence="7">
    <location>
        <begin position="532"/>
        <end position="720"/>
    </location>
</feature>
<dbReference type="GO" id="GO:0016020">
    <property type="term" value="C:membrane"/>
    <property type="evidence" value="ECO:0007669"/>
    <property type="project" value="InterPro"/>
</dbReference>
<evidence type="ECO:0000256" key="6">
    <source>
        <dbReference type="SAM" id="Phobius"/>
    </source>
</evidence>
<dbReference type="EMBL" id="QEHR01000020">
    <property type="protein sequence ID" value="PVW11723.1"/>
    <property type="molecule type" value="Genomic_DNA"/>
</dbReference>
<sequence length="722" mass="82307">MFGAVQPYKQIFFSVLNKSNTFDFFLLKRLKTNTGFILFLLLAVQLSKAQTATKATSLFKKGVSLIDTDQQYDEGIKLLDSALLYSPSKPIEIQINFAKGVALNSQGNPSLAALSLQKNIPLINTFGPDLKNKFHANNYRVLGDIFKSKGEPVKSMEFYQKALRYAEKHNKASKAVVLHQIAVLLLEKEEYTEAERYLNLATGQYLNESLRLGKYLNLGEVYVKTNRYKKAEKQYEAAKDLALNTNNNNALSHVYLGLATIHFERKEYVKAIQFYEQANTLAKQLGTKQTEASSLLNLALSYTKTGQHFKALPYLKDAETMLGDSSSKMLQMHLNAIFASVYENMGSYEKSIVHLKKETELKESIFNAEKNKQFEELKIAYETEKQQQEIEFLTLQKKKNELELFRQEEALKNLSLEKELEGTKQQNTILQLQQNTTESENKIALLKKNQEVAKAEAEQSKLLKNAYLIGFFVLLIPLSALLFMYYQKLHAERELSKKQKELNQQQITELVKDQQLNTIKASIKGQELERERIAQELHDFIGGNLAAIKLQLENFKLETPKLQTVLTHLDETYEQVRHLSHDLLSKKIKENSFIDLVDDYLKSLSASSDLSINFLPFNEHLINQSNIKIQTALYKILQELVNNTIKHANATVIDVNVSASSNFINLLFEDNGKGFENKNTLKGVGLMNIKKRLKKINGTLNIDTVLGRGTLIDITIPYKNEL</sequence>
<dbReference type="SUPFAM" id="SSF48452">
    <property type="entry name" value="TPR-like"/>
    <property type="match status" value="1"/>
</dbReference>
<dbReference type="AlphaFoldDB" id="A0A2U0HS77"/>
<dbReference type="InterPro" id="IPR005467">
    <property type="entry name" value="His_kinase_dom"/>
</dbReference>
<dbReference type="GO" id="GO:0046983">
    <property type="term" value="F:protein dimerization activity"/>
    <property type="evidence" value="ECO:0007669"/>
    <property type="project" value="InterPro"/>
</dbReference>
<dbReference type="SUPFAM" id="SSF81901">
    <property type="entry name" value="HCP-like"/>
    <property type="match status" value="1"/>
</dbReference>
<feature type="coiled-coil region" evidence="5">
    <location>
        <begin position="367"/>
        <end position="508"/>
    </location>
</feature>
<name>A0A2U0HS77_9FLAO</name>
<dbReference type="InterPro" id="IPR050482">
    <property type="entry name" value="Sensor_HK_TwoCompSys"/>
</dbReference>
<dbReference type="CDD" id="cd16917">
    <property type="entry name" value="HATPase_UhpB-NarQ-NarX-like"/>
    <property type="match status" value="1"/>
</dbReference>
<dbReference type="Gene3D" id="3.30.565.10">
    <property type="entry name" value="Histidine kinase-like ATPase, C-terminal domain"/>
    <property type="match status" value="1"/>
</dbReference>
<dbReference type="Proteomes" id="UP000245962">
    <property type="component" value="Unassembled WGS sequence"/>
</dbReference>
<keyword evidence="1" id="KW-0808">Transferase</keyword>
<dbReference type="InterPro" id="IPR036890">
    <property type="entry name" value="HATPase_C_sf"/>
</dbReference>
<accession>A0A2U0HS77</accession>
<keyword evidence="3" id="KW-0902">Two-component regulatory system</keyword>
<dbReference type="SUPFAM" id="SSF55874">
    <property type="entry name" value="ATPase domain of HSP90 chaperone/DNA topoisomerase II/histidine kinase"/>
    <property type="match status" value="1"/>
</dbReference>
<feature type="transmembrane region" description="Helical" evidence="6">
    <location>
        <begin position="466"/>
        <end position="486"/>
    </location>
</feature>
<dbReference type="PANTHER" id="PTHR24421:SF55">
    <property type="entry name" value="SENSOR HISTIDINE KINASE YDFH"/>
    <property type="match status" value="1"/>
</dbReference>
<dbReference type="PROSITE" id="PS50109">
    <property type="entry name" value="HIS_KIN"/>
    <property type="match status" value="1"/>
</dbReference>
<evidence type="ECO:0000256" key="1">
    <source>
        <dbReference type="ARBA" id="ARBA00022679"/>
    </source>
</evidence>
<evidence type="ECO:0000256" key="2">
    <source>
        <dbReference type="ARBA" id="ARBA00022777"/>
    </source>
</evidence>
<keyword evidence="9" id="KW-1185">Reference proteome</keyword>
<dbReference type="InterPro" id="IPR003594">
    <property type="entry name" value="HATPase_dom"/>
</dbReference>
<dbReference type="Pfam" id="PF13424">
    <property type="entry name" value="TPR_12"/>
    <property type="match status" value="1"/>
</dbReference>
<evidence type="ECO:0000259" key="7">
    <source>
        <dbReference type="PROSITE" id="PS50109"/>
    </source>
</evidence>
<dbReference type="PROSITE" id="PS50005">
    <property type="entry name" value="TPR"/>
    <property type="match status" value="3"/>
</dbReference>
<dbReference type="GO" id="GO:0000155">
    <property type="term" value="F:phosphorelay sensor kinase activity"/>
    <property type="evidence" value="ECO:0007669"/>
    <property type="project" value="InterPro"/>
</dbReference>
<evidence type="ECO:0000256" key="5">
    <source>
        <dbReference type="SAM" id="Coils"/>
    </source>
</evidence>
<keyword evidence="2" id="KW-0418">Kinase</keyword>
<feature type="repeat" description="TPR" evidence="4">
    <location>
        <begin position="212"/>
        <end position="245"/>
    </location>
</feature>
<dbReference type="SMART" id="SM00387">
    <property type="entry name" value="HATPase_c"/>
    <property type="match status" value="1"/>
</dbReference>
<dbReference type="Pfam" id="PF02518">
    <property type="entry name" value="HATPase_c"/>
    <property type="match status" value="1"/>
</dbReference>
<evidence type="ECO:0000313" key="9">
    <source>
        <dbReference type="Proteomes" id="UP000245962"/>
    </source>
</evidence>
<feature type="repeat" description="TPR" evidence="4">
    <location>
        <begin position="136"/>
        <end position="169"/>
    </location>
</feature>
<keyword evidence="6" id="KW-0472">Membrane</keyword>
<gene>
    <name evidence="8" type="ORF">DDV96_15610</name>
</gene>
<proteinExistence type="predicted"/>
<keyword evidence="6" id="KW-1133">Transmembrane helix</keyword>
<reference evidence="8 9" key="1">
    <citation type="submission" date="2018-04" db="EMBL/GenBank/DDBJ databases">
        <title>Marixanthomonas spongiae HN-E44 sp. nov., isolated from a marine sponge.</title>
        <authorList>
            <person name="Luo L."/>
            <person name="Zhuang L."/>
        </authorList>
    </citation>
    <scope>NUCLEOTIDE SEQUENCE [LARGE SCALE GENOMIC DNA]</scope>
    <source>
        <strain evidence="8 9">HN-E44</strain>
    </source>
</reference>
<evidence type="ECO:0000256" key="3">
    <source>
        <dbReference type="ARBA" id="ARBA00023012"/>
    </source>
</evidence>
<dbReference type="InterPro" id="IPR019734">
    <property type="entry name" value="TPR_rpt"/>
</dbReference>
<feature type="repeat" description="TPR" evidence="4">
    <location>
        <begin position="252"/>
        <end position="285"/>
    </location>
</feature>
<dbReference type="InterPro" id="IPR011990">
    <property type="entry name" value="TPR-like_helical_dom_sf"/>
</dbReference>
<keyword evidence="5" id="KW-0175">Coiled coil</keyword>